<evidence type="ECO:0000256" key="17">
    <source>
        <dbReference type="ARBA" id="ARBA00023264"/>
    </source>
</evidence>
<feature type="transmembrane region" description="Helical" evidence="19">
    <location>
        <begin position="56"/>
        <end position="76"/>
    </location>
</feature>
<comment type="pathway">
    <text evidence="4">Lipid metabolism.</text>
</comment>
<accession>A0A0G4QBP6</accession>
<keyword evidence="17" id="KW-1208">Phospholipid metabolism</keyword>
<evidence type="ECO:0000256" key="19">
    <source>
        <dbReference type="SAM" id="Phobius"/>
    </source>
</evidence>
<evidence type="ECO:0000256" key="11">
    <source>
        <dbReference type="ARBA" id="ARBA00022692"/>
    </source>
</evidence>
<keyword evidence="9" id="KW-0444">Lipid biosynthesis</keyword>
<dbReference type="PROSITE" id="PS01315">
    <property type="entry name" value="CDS"/>
    <property type="match status" value="1"/>
</dbReference>
<dbReference type="UniPathway" id="UPA00557">
    <property type="reaction ID" value="UER00614"/>
</dbReference>
<dbReference type="GO" id="GO:0005886">
    <property type="term" value="C:plasma membrane"/>
    <property type="evidence" value="ECO:0007669"/>
    <property type="project" value="UniProtKB-SubCell"/>
</dbReference>
<dbReference type="Proteomes" id="UP000183920">
    <property type="component" value="Unassembled WGS sequence"/>
</dbReference>
<dbReference type="PANTHER" id="PTHR46382">
    <property type="entry name" value="PHOSPHATIDATE CYTIDYLYLTRANSFERASE"/>
    <property type="match status" value="1"/>
</dbReference>
<proteinExistence type="inferred from homology"/>
<comment type="similarity">
    <text evidence="5 18">Belongs to the CDS family.</text>
</comment>
<evidence type="ECO:0000256" key="9">
    <source>
        <dbReference type="ARBA" id="ARBA00022516"/>
    </source>
</evidence>
<keyword evidence="15 19" id="KW-0472">Membrane</keyword>
<protein>
    <recommendedName>
        <fullName evidence="7 18">Phosphatidate cytidylyltransferase</fullName>
        <ecNumber evidence="6 18">2.7.7.41</ecNumber>
    </recommendedName>
</protein>
<sequence length="287" mass="31114">MLKYRVITALILIPIVIAALFLLPPVGFGLVIIAISGLAGWEWAQFIGWHSQGKRIATGIGFAALLLVMQFSLPNFDHLLDTPMIKNGLWAGLIWWGAAILLVVSYPNSANMWKNSVFIKLLFGILTIVPFYCGMMALRMLGYNTDTYTGAWWLLYVMLLVWAADSGAYAFGRLMGKHKMAPKVSPGKTLEGLVGGLITAGVASWLFTYFSPVTEVPDNLLLISGVVVIVSVFGDLAESMFKRVSGIKDSSQLIPGHGGVLDRIDSLTAAIPVFAGLVFLISSGFKL</sequence>
<comment type="catalytic activity">
    <reaction evidence="1 18">
        <text>a 1,2-diacyl-sn-glycero-3-phosphate + CTP + H(+) = a CDP-1,2-diacyl-sn-glycerol + diphosphate</text>
        <dbReference type="Rhea" id="RHEA:16229"/>
        <dbReference type="ChEBI" id="CHEBI:15378"/>
        <dbReference type="ChEBI" id="CHEBI:33019"/>
        <dbReference type="ChEBI" id="CHEBI:37563"/>
        <dbReference type="ChEBI" id="CHEBI:58332"/>
        <dbReference type="ChEBI" id="CHEBI:58608"/>
        <dbReference type="EC" id="2.7.7.41"/>
    </reaction>
</comment>
<evidence type="ECO:0000256" key="1">
    <source>
        <dbReference type="ARBA" id="ARBA00001698"/>
    </source>
</evidence>
<keyword evidence="12 18" id="KW-0548">Nucleotidyltransferase</keyword>
<dbReference type="GO" id="GO:0016024">
    <property type="term" value="P:CDP-diacylglycerol biosynthetic process"/>
    <property type="evidence" value="ECO:0007669"/>
    <property type="project" value="UniProtKB-UniPathway"/>
</dbReference>
<feature type="transmembrane region" description="Helical" evidence="19">
    <location>
        <begin position="267"/>
        <end position="285"/>
    </location>
</feature>
<evidence type="ECO:0000256" key="12">
    <source>
        <dbReference type="ARBA" id="ARBA00022695"/>
    </source>
</evidence>
<evidence type="ECO:0000256" key="2">
    <source>
        <dbReference type="ARBA" id="ARBA00004651"/>
    </source>
</evidence>
<evidence type="ECO:0000256" key="16">
    <source>
        <dbReference type="ARBA" id="ARBA00023209"/>
    </source>
</evidence>
<feature type="transmembrane region" description="Helical" evidence="19">
    <location>
        <begin position="150"/>
        <end position="171"/>
    </location>
</feature>
<evidence type="ECO:0000313" key="20">
    <source>
        <dbReference type="EMBL" id="CRL63357.1"/>
    </source>
</evidence>
<evidence type="ECO:0000256" key="4">
    <source>
        <dbReference type="ARBA" id="ARBA00005189"/>
    </source>
</evidence>
<keyword evidence="8" id="KW-1003">Cell membrane</keyword>
<dbReference type="NCBIfam" id="NF008635">
    <property type="entry name" value="PRK11624.1"/>
    <property type="match status" value="1"/>
</dbReference>
<evidence type="ECO:0000256" key="6">
    <source>
        <dbReference type="ARBA" id="ARBA00012487"/>
    </source>
</evidence>
<evidence type="ECO:0000256" key="8">
    <source>
        <dbReference type="ARBA" id="ARBA00022475"/>
    </source>
</evidence>
<evidence type="ECO:0000256" key="7">
    <source>
        <dbReference type="ARBA" id="ARBA00019373"/>
    </source>
</evidence>
<keyword evidence="11 18" id="KW-0812">Transmembrane</keyword>
<dbReference type="RefSeq" id="WP_072064258.1">
    <property type="nucleotide sequence ID" value="NZ_CVRY01000005.1"/>
</dbReference>
<dbReference type="Pfam" id="PF01148">
    <property type="entry name" value="CTP_transf_1"/>
    <property type="match status" value="1"/>
</dbReference>
<evidence type="ECO:0000256" key="14">
    <source>
        <dbReference type="ARBA" id="ARBA00023098"/>
    </source>
</evidence>
<feature type="transmembrane region" description="Helical" evidence="19">
    <location>
        <begin position="6"/>
        <end position="35"/>
    </location>
</feature>
<keyword evidence="13 19" id="KW-1133">Transmembrane helix</keyword>
<comment type="subcellular location">
    <subcellularLocation>
        <location evidence="2">Cell membrane</location>
        <topology evidence="2">Multi-pass membrane protein</topology>
    </subcellularLocation>
</comment>
<evidence type="ECO:0000313" key="21">
    <source>
        <dbReference type="Proteomes" id="UP000183920"/>
    </source>
</evidence>
<dbReference type="InterPro" id="IPR000374">
    <property type="entry name" value="PC_trans"/>
</dbReference>
<dbReference type="AlphaFoldDB" id="A0A0G4QBP6"/>
<keyword evidence="16" id="KW-0594">Phospholipid biosynthesis</keyword>
<keyword evidence="14" id="KW-0443">Lipid metabolism</keyword>
<gene>
    <name evidence="20" type="primary">cdsA_1</name>
    <name evidence="20" type="ORF">BN1804_02443</name>
</gene>
<evidence type="ECO:0000256" key="15">
    <source>
        <dbReference type="ARBA" id="ARBA00023136"/>
    </source>
</evidence>
<name>A0A0G4QBP6_9GAMM</name>
<feature type="transmembrane region" description="Helical" evidence="19">
    <location>
        <begin position="118"/>
        <end position="138"/>
    </location>
</feature>
<evidence type="ECO:0000256" key="18">
    <source>
        <dbReference type="RuleBase" id="RU003938"/>
    </source>
</evidence>
<dbReference type="PANTHER" id="PTHR46382:SF1">
    <property type="entry name" value="PHOSPHATIDATE CYTIDYLYLTRANSFERASE"/>
    <property type="match status" value="1"/>
</dbReference>
<feature type="transmembrane region" description="Helical" evidence="19">
    <location>
        <begin position="88"/>
        <end position="106"/>
    </location>
</feature>
<organism evidence="20 21">
    <name type="scientific">Proteus penneri</name>
    <dbReference type="NCBI Taxonomy" id="102862"/>
    <lineage>
        <taxon>Bacteria</taxon>
        <taxon>Pseudomonadati</taxon>
        <taxon>Pseudomonadota</taxon>
        <taxon>Gammaproteobacteria</taxon>
        <taxon>Enterobacterales</taxon>
        <taxon>Morganellaceae</taxon>
        <taxon>Proteus</taxon>
    </lineage>
</organism>
<dbReference type="GO" id="GO:0004605">
    <property type="term" value="F:phosphatidate cytidylyltransferase activity"/>
    <property type="evidence" value="ECO:0007669"/>
    <property type="project" value="UniProtKB-EC"/>
</dbReference>
<evidence type="ECO:0000256" key="3">
    <source>
        <dbReference type="ARBA" id="ARBA00005119"/>
    </source>
</evidence>
<evidence type="ECO:0000256" key="10">
    <source>
        <dbReference type="ARBA" id="ARBA00022679"/>
    </source>
</evidence>
<comment type="pathway">
    <text evidence="3 18">Phospholipid metabolism; CDP-diacylglycerol biosynthesis; CDP-diacylglycerol from sn-glycerol 3-phosphate: step 3/3.</text>
</comment>
<dbReference type="EMBL" id="CVRY01000005">
    <property type="protein sequence ID" value="CRL63357.1"/>
    <property type="molecule type" value="Genomic_DNA"/>
</dbReference>
<evidence type="ECO:0000256" key="5">
    <source>
        <dbReference type="ARBA" id="ARBA00010185"/>
    </source>
</evidence>
<keyword evidence="10 18" id="KW-0808">Transferase</keyword>
<evidence type="ECO:0000256" key="13">
    <source>
        <dbReference type="ARBA" id="ARBA00022989"/>
    </source>
</evidence>
<feature type="transmembrane region" description="Helical" evidence="19">
    <location>
        <begin position="192"/>
        <end position="210"/>
    </location>
</feature>
<dbReference type="EC" id="2.7.7.41" evidence="6 18"/>
<reference evidence="21" key="1">
    <citation type="submission" date="2015-06" db="EMBL/GenBank/DDBJ databases">
        <authorList>
            <person name="Urmite Genomes"/>
        </authorList>
    </citation>
    <scope>NUCLEOTIDE SEQUENCE [LARGE SCALE GENOMIC DNA]</scope>
    <source>
        <strain evidence="21">CSUR P1867</strain>
    </source>
</reference>